<dbReference type="OrthoDB" id="5425061at2759"/>
<evidence type="ECO:0000313" key="2">
    <source>
        <dbReference type="EMBL" id="KAJ5093746.1"/>
    </source>
</evidence>
<feature type="region of interest" description="Disordered" evidence="1">
    <location>
        <begin position="1"/>
        <end position="34"/>
    </location>
</feature>
<keyword evidence="3" id="KW-1185">Reference proteome</keyword>
<proteinExistence type="predicted"/>
<feature type="compositionally biased region" description="Low complexity" evidence="1">
    <location>
        <begin position="17"/>
        <end position="27"/>
    </location>
</feature>
<accession>A0A9W9F5A1</accession>
<protein>
    <submittedName>
        <fullName evidence="2">Uncharacterized protein</fullName>
    </submittedName>
</protein>
<dbReference type="Pfam" id="PF09428">
    <property type="entry name" value="DUF2011"/>
    <property type="match status" value="1"/>
</dbReference>
<feature type="compositionally biased region" description="Basic residues" evidence="1">
    <location>
        <begin position="235"/>
        <end position="253"/>
    </location>
</feature>
<name>A0A9W9F5A1_9EURO</name>
<organism evidence="2 3">
    <name type="scientific">Penicillium angulare</name>
    <dbReference type="NCBI Taxonomy" id="116970"/>
    <lineage>
        <taxon>Eukaryota</taxon>
        <taxon>Fungi</taxon>
        <taxon>Dikarya</taxon>
        <taxon>Ascomycota</taxon>
        <taxon>Pezizomycotina</taxon>
        <taxon>Eurotiomycetes</taxon>
        <taxon>Eurotiomycetidae</taxon>
        <taxon>Eurotiales</taxon>
        <taxon>Aspergillaceae</taxon>
        <taxon>Penicillium</taxon>
    </lineage>
</organism>
<sequence length="313" mass="34691">MFDLPEAKRVRRDEVQSPASSRSPSPVDDSDFQDAHARLGKLLNLDDLMGLNAPAKNADNTPLAAGADDHEDEEEEYEFRLFSAPTKPTATTETSAETTGKKESGEKQSEGGDKPGSGTQKLRIRLHSPTRAPGEGRFVKAFRGWQYYFSTSSLWTEGGDKSEEEEADLAAKKKQFEDIAVTGEHMMSWAKSQPWPGCHLPWRVTHLKRYQTKMPPKDKDVPVYVVEGALPSKSPKTRKKPGKKRRLMLRKRVVAAQVAKENDAEKRTRKNRERKLKRRQKARDEKAAAVAAAGGDVSMIDADADGASSAGDD</sequence>
<feature type="region of interest" description="Disordered" evidence="1">
    <location>
        <begin position="51"/>
        <end position="135"/>
    </location>
</feature>
<feature type="compositionally biased region" description="Basic and acidic residues" evidence="1">
    <location>
        <begin position="1"/>
        <end position="15"/>
    </location>
</feature>
<evidence type="ECO:0000256" key="1">
    <source>
        <dbReference type="SAM" id="MobiDB-lite"/>
    </source>
</evidence>
<evidence type="ECO:0000313" key="3">
    <source>
        <dbReference type="Proteomes" id="UP001149165"/>
    </source>
</evidence>
<gene>
    <name evidence="2" type="ORF">N7456_009607</name>
</gene>
<comment type="caution">
    <text evidence="2">The sequence shown here is derived from an EMBL/GenBank/DDBJ whole genome shotgun (WGS) entry which is preliminary data.</text>
</comment>
<feature type="region of interest" description="Disordered" evidence="1">
    <location>
        <begin position="225"/>
        <end position="313"/>
    </location>
</feature>
<feature type="compositionally biased region" description="Low complexity" evidence="1">
    <location>
        <begin position="83"/>
        <end position="98"/>
    </location>
</feature>
<dbReference type="EMBL" id="JAPQKH010000006">
    <property type="protein sequence ID" value="KAJ5093746.1"/>
    <property type="molecule type" value="Genomic_DNA"/>
</dbReference>
<feature type="compositionally biased region" description="Basic and acidic residues" evidence="1">
    <location>
        <begin position="99"/>
        <end position="113"/>
    </location>
</feature>
<feature type="compositionally biased region" description="Low complexity" evidence="1">
    <location>
        <begin position="225"/>
        <end position="234"/>
    </location>
</feature>
<reference evidence="2" key="2">
    <citation type="journal article" date="2023" name="IMA Fungus">
        <title>Comparative genomic study of the Penicillium genus elucidates a diverse pangenome and 15 lateral gene transfer events.</title>
        <authorList>
            <person name="Petersen C."/>
            <person name="Sorensen T."/>
            <person name="Nielsen M.R."/>
            <person name="Sondergaard T.E."/>
            <person name="Sorensen J.L."/>
            <person name="Fitzpatrick D.A."/>
            <person name="Frisvad J.C."/>
            <person name="Nielsen K.L."/>
        </authorList>
    </citation>
    <scope>NUCLEOTIDE SEQUENCE</scope>
    <source>
        <strain evidence="2">IBT 30069</strain>
    </source>
</reference>
<dbReference type="AlphaFoldDB" id="A0A9W9F5A1"/>
<dbReference type="Proteomes" id="UP001149165">
    <property type="component" value="Unassembled WGS sequence"/>
</dbReference>
<reference evidence="2" key="1">
    <citation type="submission" date="2022-11" db="EMBL/GenBank/DDBJ databases">
        <authorList>
            <person name="Petersen C."/>
        </authorList>
    </citation>
    <scope>NUCLEOTIDE SEQUENCE</scope>
    <source>
        <strain evidence="2">IBT 30069</strain>
    </source>
</reference>
<feature type="compositionally biased region" description="Basic residues" evidence="1">
    <location>
        <begin position="267"/>
        <end position="281"/>
    </location>
</feature>
<dbReference type="InterPro" id="IPR018555">
    <property type="entry name" value="C630.06c-like"/>
</dbReference>